<evidence type="ECO:0000259" key="2">
    <source>
        <dbReference type="Pfam" id="PF03413"/>
    </source>
</evidence>
<proteinExistence type="predicted"/>
<dbReference type="Proteomes" id="UP001055149">
    <property type="component" value="Unassembled WGS sequence"/>
</dbReference>
<feature type="domain" description="PepSY" evidence="2">
    <location>
        <begin position="53"/>
        <end position="111"/>
    </location>
</feature>
<evidence type="ECO:0000313" key="4">
    <source>
        <dbReference type="Proteomes" id="UP001055149"/>
    </source>
</evidence>
<accession>A0ABQ5JIW3</accession>
<keyword evidence="4" id="KW-1185">Reference proteome</keyword>
<sequence>MKIYKSTNLILLAACSGALFFNFSTQPADSQLNVIPTVAAKTVNKTQAITKVKVTANQAIKVFTDKYAETDVKSLSLEKKHDKYYYEVEGVGDKKEHELKIDANSKKIINTDTDTLDPVEQKGVKRTEKKIQTKKLLTVKQAVKAAQKKVKSGTVTEVSLDQSLGITYWEVNFKQADKKVEVNIDAQSGKFLSKETSEIDD</sequence>
<reference evidence="3" key="1">
    <citation type="journal article" date="2022" name="Int. J. Syst. Evol. Microbiol.">
        <title>A novel species of lactic acid bacteria, Ligilactobacillus pabuli sp. nov., isolated from alfalfa silage.</title>
        <authorList>
            <person name="Tohno M."/>
            <person name="Tanizawa Y."/>
            <person name="Sawada H."/>
            <person name="Sakamoto M."/>
            <person name="Ohkuma M."/>
            <person name="Kobayashi H."/>
        </authorList>
    </citation>
    <scope>NUCLEOTIDE SEQUENCE</scope>
    <source>
        <strain evidence="3">AF129</strain>
    </source>
</reference>
<feature type="chain" id="PRO_5046456325" description="PepSY domain-containing protein" evidence="1">
    <location>
        <begin position="28"/>
        <end position="201"/>
    </location>
</feature>
<dbReference type="Gene3D" id="3.10.450.40">
    <property type="match status" value="2"/>
</dbReference>
<feature type="signal peptide" evidence="1">
    <location>
        <begin position="1"/>
        <end position="27"/>
    </location>
</feature>
<organism evidence="3 4">
    <name type="scientific">Ligilactobacillus pabuli</name>
    <dbReference type="NCBI Taxonomy" id="2886039"/>
    <lineage>
        <taxon>Bacteria</taxon>
        <taxon>Bacillati</taxon>
        <taxon>Bacillota</taxon>
        <taxon>Bacilli</taxon>
        <taxon>Lactobacillales</taxon>
        <taxon>Lactobacillaceae</taxon>
        <taxon>Ligilactobacillus</taxon>
    </lineage>
</organism>
<feature type="domain" description="PepSY" evidence="2">
    <location>
        <begin position="137"/>
        <end position="195"/>
    </location>
</feature>
<keyword evidence="1" id="KW-0732">Signal</keyword>
<comment type="caution">
    <text evidence="3">The sequence shown here is derived from an EMBL/GenBank/DDBJ whole genome shotgun (WGS) entry which is preliminary data.</text>
</comment>
<dbReference type="EMBL" id="BQXH01000005">
    <property type="protein sequence ID" value="GKS81025.1"/>
    <property type="molecule type" value="Genomic_DNA"/>
</dbReference>
<gene>
    <name evidence="3" type="ORF">LPAF129_07100</name>
</gene>
<dbReference type="Pfam" id="PF03413">
    <property type="entry name" value="PepSY"/>
    <property type="match status" value="2"/>
</dbReference>
<evidence type="ECO:0000256" key="1">
    <source>
        <dbReference type="SAM" id="SignalP"/>
    </source>
</evidence>
<name>A0ABQ5JIW3_9LACO</name>
<protein>
    <recommendedName>
        <fullName evidence="2">PepSY domain-containing protein</fullName>
    </recommendedName>
</protein>
<dbReference type="InterPro" id="IPR025711">
    <property type="entry name" value="PepSY"/>
</dbReference>
<dbReference type="RefSeq" id="WP_244054799.1">
    <property type="nucleotide sequence ID" value="NZ_BQXH01000005.1"/>
</dbReference>
<evidence type="ECO:0000313" key="3">
    <source>
        <dbReference type="EMBL" id="GKS81025.1"/>
    </source>
</evidence>